<gene>
    <name evidence="2" type="ORF">NX774_12085</name>
</gene>
<dbReference type="InterPro" id="IPR001387">
    <property type="entry name" value="Cro/C1-type_HTH"/>
</dbReference>
<evidence type="ECO:0000313" key="2">
    <source>
        <dbReference type="EMBL" id="MCS0808659.1"/>
    </source>
</evidence>
<dbReference type="Pfam" id="PF01381">
    <property type="entry name" value="HTH_3"/>
    <property type="match status" value="1"/>
</dbReference>
<proteinExistence type="predicted"/>
<evidence type="ECO:0000313" key="3">
    <source>
        <dbReference type="Proteomes" id="UP001206126"/>
    </source>
</evidence>
<accession>A0ABT2DBG8</accession>
<evidence type="ECO:0000259" key="1">
    <source>
        <dbReference type="PROSITE" id="PS50943"/>
    </source>
</evidence>
<dbReference type="Gene3D" id="1.10.260.40">
    <property type="entry name" value="lambda repressor-like DNA-binding domains"/>
    <property type="match status" value="1"/>
</dbReference>
<dbReference type="SUPFAM" id="SSF47413">
    <property type="entry name" value="lambda repressor-like DNA-binding domains"/>
    <property type="match status" value="1"/>
</dbReference>
<feature type="domain" description="HTH cro/C1-type" evidence="1">
    <location>
        <begin position="9"/>
        <end position="53"/>
    </location>
</feature>
<sequence length="66" mass="7110">MELRTPQALVKELLDAGCSQVEIADIAGVSQPTISRILSGEHEDPKSSVLIKLTTYADEVATRRTG</sequence>
<reference evidence="2 3" key="1">
    <citation type="submission" date="2022-08" db="EMBL/GenBank/DDBJ databases">
        <title>Reclassification of Massilia species as members of the genera Telluria, Duganella, Pseudoduganella, Mokoshia gen. nov. and Zemynaea gen. nov. using orthogonal and non-orthogonal genome-based approaches.</title>
        <authorList>
            <person name="Bowman J.P."/>
        </authorList>
    </citation>
    <scope>NUCLEOTIDE SEQUENCE [LARGE SCALE GENOMIC DNA]</scope>
    <source>
        <strain evidence="2 3">JCM 31605</strain>
    </source>
</reference>
<dbReference type="InterPro" id="IPR010982">
    <property type="entry name" value="Lambda_DNA-bd_dom_sf"/>
</dbReference>
<protein>
    <submittedName>
        <fullName evidence="2">Helix-turn-helix domain-containing protein</fullName>
    </submittedName>
</protein>
<organism evidence="2 3">
    <name type="scientific">Massilia agilis</name>
    <dbReference type="NCBI Taxonomy" id="1811226"/>
    <lineage>
        <taxon>Bacteria</taxon>
        <taxon>Pseudomonadati</taxon>
        <taxon>Pseudomonadota</taxon>
        <taxon>Betaproteobacteria</taxon>
        <taxon>Burkholderiales</taxon>
        <taxon>Oxalobacteraceae</taxon>
        <taxon>Telluria group</taxon>
        <taxon>Massilia</taxon>
    </lineage>
</organism>
<dbReference type="PROSITE" id="PS50943">
    <property type="entry name" value="HTH_CROC1"/>
    <property type="match status" value="1"/>
</dbReference>
<dbReference type="CDD" id="cd00093">
    <property type="entry name" value="HTH_XRE"/>
    <property type="match status" value="1"/>
</dbReference>
<dbReference type="EMBL" id="JANUHB010000002">
    <property type="protein sequence ID" value="MCS0808659.1"/>
    <property type="molecule type" value="Genomic_DNA"/>
</dbReference>
<comment type="caution">
    <text evidence="2">The sequence shown here is derived from an EMBL/GenBank/DDBJ whole genome shotgun (WGS) entry which is preliminary data.</text>
</comment>
<dbReference type="Proteomes" id="UP001206126">
    <property type="component" value="Unassembled WGS sequence"/>
</dbReference>
<keyword evidence="3" id="KW-1185">Reference proteome</keyword>
<dbReference type="SMART" id="SM00530">
    <property type="entry name" value="HTH_XRE"/>
    <property type="match status" value="1"/>
</dbReference>
<dbReference type="RefSeq" id="WP_258822423.1">
    <property type="nucleotide sequence ID" value="NZ_JANUHB010000002.1"/>
</dbReference>
<name>A0ABT2DBG8_9BURK</name>